<dbReference type="InterPro" id="IPR036890">
    <property type="entry name" value="HATPase_C_sf"/>
</dbReference>
<dbReference type="Gene3D" id="1.25.40.10">
    <property type="entry name" value="Tetratricopeptide repeat domain"/>
    <property type="match status" value="2"/>
</dbReference>
<dbReference type="OrthoDB" id="9778366at2"/>
<dbReference type="AlphaFoldDB" id="A0A0T5VNQ2"/>
<keyword evidence="5" id="KW-0472">Membrane</keyword>
<dbReference type="InterPro" id="IPR003594">
    <property type="entry name" value="HATPase_dom"/>
</dbReference>
<protein>
    <recommendedName>
        <fullName evidence="7">Histidine kinase domain-containing protein</fullName>
    </recommendedName>
</protein>
<dbReference type="Pfam" id="PF02518">
    <property type="entry name" value="HATPase_c"/>
    <property type="match status" value="1"/>
</dbReference>
<dbReference type="GO" id="GO:0046983">
    <property type="term" value="F:protein dimerization activity"/>
    <property type="evidence" value="ECO:0007669"/>
    <property type="project" value="InterPro"/>
</dbReference>
<evidence type="ECO:0000313" key="9">
    <source>
        <dbReference type="Proteomes" id="UP000051950"/>
    </source>
</evidence>
<dbReference type="InterPro" id="IPR011990">
    <property type="entry name" value="TPR-like_helical_dom_sf"/>
</dbReference>
<evidence type="ECO:0000256" key="6">
    <source>
        <dbReference type="SAM" id="SignalP"/>
    </source>
</evidence>
<dbReference type="PROSITE" id="PS50109">
    <property type="entry name" value="HIS_KIN"/>
    <property type="match status" value="1"/>
</dbReference>
<dbReference type="InterPro" id="IPR019734">
    <property type="entry name" value="TPR_rpt"/>
</dbReference>
<feature type="transmembrane region" description="Helical" evidence="5">
    <location>
        <begin position="393"/>
        <end position="412"/>
    </location>
</feature>
<evidence type="ECO:0000256" key="5">
    <source>
        <dbReference type="SAM" id="Phobius"/>
    </source>
</evidence>
<dbReference type="PROSITE" id="PS50005">
    <property type="entry name" value="TPR"/>
    <property type="match status" value="1"/>
</dbReference>
<dbReference type="Proteomes" id="UP000051950">
    <property type="component" value="Unassembled WGS sequence"/>
</dbReference>
<evidence type="ECO:0000256" key="4">
    <source>
        <dbReference type="PROSITE-ProRule" id="PRU00339"/>
    </source>
</evidence>
<dbReference type="GO" id="GO:0000155">
    <property type="term" value="F:phosphorelay sensor kinase activity"/>
    <property type="evidence" value="ECO:0007669"/>
    <property type="project" value="InterPro"/>
</dbReference>
<dbReference type="Pfam" id="PF13424">
    <property type="entry name" value="TPR_12"/>
    <property type="match status" value="1"/>
</dbReference>
<evidence type="ECO:0000256" key="1">
    <source>
        <dbReference type="ARBA" id="ARBA00022679"/>
    </source>
</evidence>
<name>A0A0T5VNQ2_9SPHI</name>
<proteinExistence type="predicted"/>
<feature type="domain" description="Histidine kinase" evidence="7">
    <location>
        <begin position="558"/>
        <end position="645"/>
    </location>
</feature>
<evidence type="ECO:0000259" key="7">
    <source>
        <dbReference type="PROSITE" id="PS50109"/>
    </source>
</evidence>
<gene>
    <name evidence="8" type="ORF">ASU31_14165</name>
</gene>
<evidence type="ECO:0000256" key="3">
    <source>
        <dbReference type="ARBA" id="ARBA00023012"/>
    </source>
</evidence>
<dbReference type="SUPFAM" id="SSF48452">
    <property type="entry name" value="TPR-like"/>
    <property type="match status" value="2"/>
</dbReference>
<evidence type="ECO:0000256" key="2">
    <source>
        <dbReference type="ARBA" id="ARBA00022777"/>
    </source>
</evidence>
<dbReference type="RefSeq" id="WP_057932940.1">
    <property type="nucleotide sequence ID" value="NZ_LMZQ01000009.1"/>
</dbReference>
<dbReference type="PANTHER" id="PTHR24421:SF59">
    <property type="entry name" value="OXYGEN SENSOR HISTIDINE KINASE NREB"/>
    <property type="match status" value="1"/>
</dbReference>
<dbReference type="STRING" id="687842.ASU31_14165"/>
<dbReference type="InterPro" id="IPR005467">
    <property type="entry name" value="His_kinase_dom"/>
</dbReference>
<organism evidence="8 9">
    <name type="scientific">Pedobacter ginsenosidimutans</name>
    <dbReference type="NCBI Taxonomy" id="687842"/>
    <lineage>
        <taxon>Bacteria</taxon>
        <taxon>Pseudomonadati</taxon>
        <taxon>Bacteroidota</taxon>
        <taxon>Sphingobacteriia</taxon>
        <taxon>Sphingobacteriales</taxon>
        <taxon>Sphingobacteriaceae</taxon>
        <taxon>Pedobacter</taxon>
    </lineage>
</organism>
<dbReference type="EMBL" id="LMZQ01000009">
    <property type="protein sequence ID" value="KRT15491.1"/>
    <property type="molecule type" value="Genomic_DNA"/>
</dbReference>
<evidence type="ECO:0000313" key="8">
    <source>
        <dbReference type="EMBL" id="KRT15491.1"/>
    </source>
</evidence>
<keyword evidence="5" id="KW-1133">Transmembrane helix</keyword>
<keyword evidence="1" id="KW-0808">Transferase</keyword>
<keyword evidence="2" id="KW-0418">Kinase</keyword>
<feature type="repeat" description="TPR" evidence="4">
    <location>
        <begin position="282"/>
        <end position="315"/>
    </location>
</feature>
<dbReference type="Pfam" id="PF07730">
    <property type="entry name" value="HisKA_3"/>
    <property type="match status" value="1"/>
</dbReference>
<feature type="chain" id="PRO_5006665419" description="Histidine kinase domain-containing protein" evidence="6">
    <location>
        <begin position="21"/>
        <end position="645"/>
    </location>
</feature>
<accession>A0A0T5VNQ2</accession>
<dbReference type="SMART" id="SM00387">
    <property type="entry name" value="HATPase_c"/>
    <property type="match status" value="1"/>
</dbReference>
<comment type="caution">
    <text evidence="8">The sequence shown here is derived from an EMBL/GenBank/DDBJ whole genome shotgun (WGS) entry which is preliminary data.</text>
</comment>
<feature type="signal peptide" evidence="6">
    <location>
        <begin position="1"/>
        <end position="20"/>
    </location>
</feature>
<dbReference type="Gene3D" id="3.30.565.10">
    <property type="entry name" value="Histidine kinase-like ATPase, C-terminal domain"/>
    <property type="match status" value="1"/>
</dbReference>
<keyword evidence="3" id="KW-0902">Two-component regulatory system</keyword>
<dbReference type="Gene3D" id="1.20.5.1930">
    <property type="match status" value="1"/>
</dbReference>
<dbReference type="CDD" id="cd16917">
    <property type="entry name" value="HATPase_UhpB-NarQ-NarX-like"/>
    <property type="match status" value="1"/>
</dbReference>
<dbReference type="GO" id="GO:0016020">
    <property type="term" value="C:membrane"/>
    <property type="evidence" value="ECO:0007669"/>
    <property type="project" value="InterPro"/>
</dbReference>
<reference evidence="8 9" key="1">
    <citation type="submission" date="2015-11" db="EMBL/GenBank/DDBJ databases">
        <title>Sequence of Pedobacter ginsenosidimutans.</title>
        <authorList>
            <person name="Carson E."/>
            <person name="Keyser V."/>
            <person name="Newman J."/>
            <person name="Miller J."/>
        </authorList>
    </citation>
    <scope>NUCLEOTIDE SEQUENCE [LARGE SCALE GENOMIC DNA]</scope>
    <source>
        <strain evidence="8 9">KACC 14530</strain>
    </source>
</reference>
<keyword evidence="4" id="KW-0802">TPR repeat</keyword>
<dbReference type="PANTHER" id="PTHR24421">
    <property type="entry name" value="NITRATE/NITRITE SENSOR PROTEIN NARX-RELATED"/>
    <property type="match status" value="1"/>
</dbReference>
<dbReference type="InterPro" id="IPR050482">
    <property type="entry name" value="Sensor_HK_TwoCompSys"/>
</dbReference>
<dbReference type="InterPro" id="IPR011712">
    <property type="entry name" value="Sig_transdc_His_kin_sub3_dim/P"/>
</dbReference>
<dbReference type="SMART" id="SM00028">
    <property type="entry name" value="TPR"/>
    <property type="match status" value="5"/>
</dbReference>
<keyword evidence="5" id="KW-0812">Transmembrane</keyword>
<keyword evidence="6" id="KW-0732">Signal</keyword>
<sequence length="645" mass="73400">MYLKRIIALICFLYAFNLNAQTNEKDSLLKLLRVHRQDTNCAKTYYHLAKYYEKNNLDSARHFLRLLGSLAEKLSYERGRYLYHERVAVVSFTQGAHHKALEESRKGLMIARHLKQPGFEIAMLNMMSICYQYLGRYQEELDYVLQAQAKAEKVKDTAKMVGLYISISNAYADLGQHRKSLDAGLTGLRLRKRYNITAGYVNRLYAGIAQEYEILGLPDSAIYFYDKALSSSKQLNDRFAEASIYKYITNFYSSLGKYDKMREMAAHSLALAREMNSRQLLATAYYNLAAAHYYTRDNRKALVYVKQALSIAKADSIRHEMQNGYRLLSYISATQGDFITSSNAQRKADSLERTALNEEVAKSAADLEKKYETEKKDSQIRLQQAAIKQKNTLNYILIGGALLLILIFAMVYRNYKHRQKIQQQRINELETEKQLTATEAVLKGEEQERTRLAKDLHDGLGGMLSGLKHSFGHMQGNLVMTPENAMAFNRSMDMLDSSIKEMRRIAHNMMPEALVKFGLDTALRDFCTDINLTGALQVDYQSIGMETANLDNTTSITIFRIVQELLNNTIKHASADTAIVQLAKSDDTITVTVEDDGKGFNPDLLTETHGIGWANMKNRVDFLKGKIDVKTEPDKGTSVLIEFKL</sequence>
<keyword evidence="9" id="KW-1185">Reference proteome</keyword>
<dbReference type="SUPFAM" id="SSF55874">
    <property type="entry name" value="ATPase domain of HSP90 chaperone/DNA topoisomerase II/histidine kinase"/>
    <property type="match status" value="1"/>
</dbReference>